<dbReference type="AlphaFoldDB" id="A0A0M4FI85"/>
<keyword evidence="2" id="KW-1185">Reference proteome</keyword>
<dbReference type="OrthoDB" id="9998689at2"/>
<dbReference type="EMBL" id="CP012600">
    <property type="protein sequence ID" value="ALC82587.1"/>
    <property type="molecule type" value="Genomic_DNA"/>
</dbReference>
<evidence type="ECO:0000313" key="1">
    <source>
        <dbReference type="EMBL" id="ALC82587.1"/>
    </source>
</evidence>
<reference evidence="1 2" key="2">
    <citation type="journal article" date="2016" name="Int. J. Syst. Evol. Microbiol.">
        <title>Bacillus gobiensis sp. nov., isolated from a soil sample.</title>
        <authorList>
            <person name="Liu B."/>
            <person name="Liu G.H."/>
            <person name="Cetin S."/>
            <person name="Schumann P."/>
            <person name="Pan Z.Z."/>
            <person name="Chen Q.Q."/>
        </authorList>
    </citation>
    <scope>NUCLEOTIDE SEQUENCE [LARGE SCALE GENOMIC DNA]</scope>
    <source>
        <strain evidence="1 2">FJAT-4402</strain>
    </source>
</reference>
<accession>A0A0M4FI85</accession>
<evidence type="ECO:0000313" key="2">
    <source>
        <dbReference type="Proteomes" id="UP000067625"/>
    </source>
</evidence>
<reference evidence="2" key="1">
    <citation type="submission" date="2015-08" db="EMBL/GenBank/DDBJ databases">
        <title>Genome sequencing project for genomic taxonomy and phylogenomics of Bacillus-like bacteria.</title>
        <authorList>
            <person name="Liu B."/>
            <person name="Wang J."/>
            <person name="Zhu Y."/>
            <person name="Liu G."/>
            <person name="Chen Q."/>
            <person name="Chen Z."/>
            <person name="Lan J."/>
            <person name="Che J."/>
            <person name="Ge C."/>
            <person name="Shi H."/>
            <person name="Pan Z."/>
            <person name="Liu X."/>
        </authorList>
    </citation>
    <scope>NUCLEOTIDE SEQUENCE [LARGE SCALE GENOMIC DNA]</scope>
    <source>
        <strain evidence="2">FJAT-4402</strain>
    </source>
</reference>
<dbReference type="Proteomes" id="UP000067625">
    <property type="component" value="Chromosome"/>
</dbReference>
<protein>
    <submittedName>
        <fullName evidence="1">Uncharacterized protein</fullName>
    </submittedName>
</protein>
<organism evidence="1 2">
    <name type="scientific">Bacillus gobiensis</name>
    <dbReference type="NCBI Taxonomy" id="1441095"/>
    <lineage>
        <taxon>Bacteria</taxon>
        <taxon>Bacillati</taxon>
        <taxon>Bacillota</taxon>
        <taxon>Bacilli</taxon>
        <taxon>Bacillales</taxon>
        <taxon>Bacillaceae</taxon>
        <taxon>Bacillus</taxon>
    </lineage>
</organism>
<sequence>MVDEFYTIQEKYSLIISTNDKYNKEKREYDVISKTIKKVFLYLSTKYTLYIYYITNQKNRQKNQDFIPLNKFFSKKIIVIEPLDKAIFNNEYILELFIFGIKDKKMTREYFLKEYRNINEFDEFLFNKGGLIAQVYDSSYVKIDSTDIDIIQGLKHFL</sequence>
<dbReference type="RefSeq" id="WP_053604392.1">
    <property type="nucleotide sequence ID" value="NZ_CP012600.1"/>
</dbReference>
<name>A0A0M4FI85_9BACI</name>
<gene>
    <name evidence="1" type="ORF">AM592_14135</name>
</gene>
<dbReference type="PATRIC" id="fig|1441095.3.peg.3114"/>
<proteinExistence type="predicted"/>